<reference evidence="2" key="1">
    <citation type="journal article" date="2014" name="Int. J. Syst. Evol. Microbiol.">
        <title>Complete genome sequence of Corynebacterium casei LMG S-19264T (=DSM 44701T), isolated from a smear-ripened cheese.</title>
        <authorList>
            <consortium name="US DOE Joint Genome Institute (JGI-PGF)"/>
            <person name="Walter F."/>
            <person name="Albersmeier A."/>
            <person name="Kalinowski J."/>
            <person name="Ruckert C."/>
        </authorList>
    </citation>
    <scope>NUCLEOTIDE SEQUENCE</scope>
    <source>
        <strain evidence="2">CGMCC 4.7278</strain>
    </source>
</reference>
<protein>
    <submittedName>
        <fullName evidence="2">Uncharacterized protein</fullName>
    </submittedName>
</protein>
<gene>
    <name evidence="2" type="ORF">GCM10011591_00650</name>
</gene>
<dbReference type="PROSITE" id="PS51257">
    <property type="entry name" value="PROKAR_LIPOPROTEIN"/>
    <property type="match status" value="1"/>
</dbReference>
<dbReference type="Proteomes" id="UP000612956">
    <property type="component" value="Unassembled WGS sequence"/>
</dbReference>
<dbReference type="EMBL" id="BMMW01000001">
    <property type="protein sequence ID" value="GGK32821.1"/>
    <property type="molecule type" value="Genomic_DNA"/>
</dbReference>
<evidence type="ECO:0000313" key="2">
    <source>
        <dbReference type="EMBL" id="GGK32821.1"/>
    </source>
</evidence>
<sequence>MKLADATAIGHWEAHVRGFSAVVIVSAVLALAGCGSDDTSSTTAASPSTTSAGKPPSTGSTTPDANPGAACGTVTYPQTGVTATVRVDSGTISCPDALLTLTKYVTDATVLHTGDTWTSSFDGWQCMTPQVADRQPNQVLSECTRGGTRIITN</sequence>
<keyword evidence="3" id="KW-1185">Reference proteome</keyword>
<proteinExistence type="predicted"/>
<reference evidence="2" key="2">
    <citation type="submission" date="2020-09" db="EMBL/GenBank/DDBJ databases">
        <authorList>
            <person name="Sun Q."/>
            <person name="Zhou Y."/>
        </authorList>
    </citation>
    <scope>NUCLEOTIDE SEQUENCE</scope>
    <source>
        <strain evidence="2">CGMCC 4.7278</strain>
    </source>
</reference>
<name>A0A917Q7C5_9NOCA</name>
<evidence type="ECO:0000313" key="3">
    <source>
        <dbReference type="Proteomes" id="UP000612956"/>
    </source>
</evidence>
<accession>A0A917Q7C5</accession>
<feature type="compositionally biased region" description="Low complexity" evidence="1">
    <location>
        <begin position="37"/>
        <end position="64"/>
    </location>
</feature>
<comment type="caution">
    <text evidence="2">The sequence shown here is derived from an EMBL/GenBank/DDBJ whole genome shotgun (WGS) entry which is preliminary data.</text>
</comment>
<dbReference type="AlphaFoldDB" id="A0A917Q7C5"/>
<feature type="region of interest" description="Disordered" evidence="1">
    <location>
        <begin position="37"/>
        <end position="66"/>
    </location>
</feature>
<evidence type="ECO:0000256" key="1">
    <source>
        <dbReference type="SAM" id="MobiDB-lite"/>
    </source>
</evidence>
<organism evidence="2 3">
    <name type="scientific">Nocardia camponoti</name>
    <dbReference type="NCBI Taxonomy" id="1616106"/>
    <lineage>
        <taxon>Bacteria</taxon>
        <taxon>Bacillati</taxon>
        <taxon>Actinomycetota</taxon>
        <taxon>Actinomycetes</taxon>
        <taxon>Mycobacteriales</taxon>
        <taxon>Nocardiaceae</taxon>
        <taxon>Nocardia</taxon>
    </lineage>
</organism>